<dbReference type="AlphaFoldDB" id="A0A8H3C2Q8"/>
<evidence type="ECO:0000313" key="2">
    <source>
        <dbReference type="Proteomes" id="UP000663831"/>
    </source>
</evidence>
<sequence>MASPVNTNIMNASALTQNNLRRRSIRVATELIAKSAVNLVDIPGLKESVQAARGIVGALKRKSKEVYVDDGPMLDPLNSKHV</sequence>
<name>A0A8H3C2Q8_9AGAM</name>
<evidence type="ECO:0000313" key="1">
    <source>
        <dbReference type="EMBL" id="CAE6470258.1"/>
    </source>
</evidence>
<reference evidence="1" key="1">
    <citation type="submission" date="2021-01" db="EMBL/GenBank/DDBJ databases">
        <authorList>
            <person name="Kaushik A."/>
        </authorList>
    </citation>
    <scope>NUCLEOTIDE SEQUENCE</scope>
    <source>
        <strain evidence="1">AG3-1AP</strain>
    </source>
</reference>
<dbReference type="EMBL" id="CAJMWV010002799">
    <property type="protein sequence ID" value="CAE6470258.1"/>
    <property type="molecule type" value="Genomic_DNA"/>
</dbReference>
<proteinExistence type="predicted"/>
<dbReference type="Proteomes" id="UP000663831">
    <property type="component" value="Unassembled WGS sequence"/>
</dbReference>
<organism evidence="1 2">
    <name type="scientific">Rhizoctonia solani</name>
    <dbReference type="NCBI Taxonomy" id="456999"/>
    <lineage>
        <taxon>Eukaryota</taxon>
        <taxon>Fungi</taxon>
        <taxon>Dikarya</taxon>
        <taxon>Basidiomycota</taxon>
        <taxon>Agaricomycotina</taxon>
        <taxon>Agaricomycetes</taxon>
        <taxon>Cantharellales</taxon>
        <taxon>Ceratobasidiaceae</taxon>
        <taxon>Rhizoctonia</taxon>
    </lineage>
</organism>
<comment type="caution">
    <text evidence="1">The sequence shown here is derived from an EMBL/GenBank/DDBJ whole genome shotgun (WGS) entry which is preliminary data.</text>
</comment>
<protein>
    <submittedName>
        <fullName evidence="1">Uncharacterized protein</fullName>
    </submittedName>
</protein>
<accession>A0A8H3C2Q8</accession>
<gene>
    <name evidence="1" type="ORF">RDB_LOCUS85653</name>
</gene>